<evidence type="ECO:0000313" key="2">
    <source>
        <dbReference type="Proteomes" id="UP000076837"/>
    </source>
</evidence>
<comment type="caution">
    <text evidence="1">The sequence shown here is derived from an EMBL/GenBank/DDBJ whole genome shotgun (WGS) entry which is preliminary data.</text>
</comment>
<gene>
    <name evidence="1" type="ORF">ST47_g9047</name>
</gene>
<dbReference type="EMBL" id="JYNV01000290">
    <property type="protein sequence ID" value="KZM19715.1"/>
    <property type="molecule type" value="Genomic_DNA"/>
</dbReference>
<accession>A0A162XWM2</accession>
<dbReference type="AlphaFoldDB" id="A0A162XWM2"/>
<reference evidence="1 2" key="1">
    <citation type="journal article" date="2016" name="Sci. Rep.">
        <title>Draft genome sequencing and secretome analysis of fungal phytopathogen Ascochyta rabiei provides insight into the necrotrophic effector repertoire.</title>
        <authorList>
            <person name="Verma S."/>
            <person name="Gazara R.K."/>
            <person name="Nizam S."/>
            <person name="Parween S."/>
            <person name="Chattopadhyay D."/>
            <person name="Verma P.K."/>
        </authorList>
    </citation>
    <scope>NUCLEOTIDE SEQUENCE [LARGE SCALE GENOMIC DNA]</scope>
    <source>
        <strain evidence="1 2">ArDII</strain>
    </source>
</reference>
<dbReference type="Proteomes" id="UP000076837">
    <property type="component" value="Unassembled WGS sequence"/>
</dbReference>
<name>A0A162XWM2_DIDRA</name>
<sequence>MAALDDALPASRNVCSPAAAHDPPAGPCHAMPCQSFELRASSFELPASSFQLPLALLTRTVEAKEIGLPLRSCQAGSPSTAAPQSH</sequence>
<protein>
    <submittedName>
        <fullName evidence="1">Uncharacterized protein</fullName>
    </submittedName>
</protein>
<evidence type="ECO:0000313" key="1">
    <source>
        <dbReference type="EMBL" id="KZM19715.1"/>
    </source>
</evidence>
<organism evidence="1 2">
    <name type="scientific">Didymella rabiei</name>
    <name type="common">Chickpea ascochyta blight fungus</name>
    <name type="synonym">Mycosphaerella rabiei</name>
    <dbReference type="NCBI Taxonomy" id="5454"/>
    <lineage>
        <taxon>Eukaryota</taxon>
        <taxon>Fungi</taxon>
        <taxon>Dikarya</taxon>
        <taxon>Ascomycota</taxon>
        <taxon>Pezizomycotina</taxon>
        <taxon>Dothideomycetes</taxon>
        <taxon>Pleosporomycetidae</taxon>
        <taxon>Pleosporales</taxon>
        <taxon>Pleosporineae</taxon>
        <taxon>Didymellaceae</taxon>
        <taxon>Ascochyta</taxon>
    </lineage>
</organism>
<keyword evidence="2" id="KW-1185">Reference proteome</keyword>
<proteinExistence type="predicted"/>